<proteinExistence type="predicted"/>
<gene>
    <name evidence="1" type="ORF">FNA46_24155</name>
</gene>
<dbReference type="AlphaFoldDB" id="A0A549SQE1"/>
<organism evidence="1 2">
    <name type="scientific">Rhizobium straminoryzae</name>
    <dbReference type="NCBI Taxonomy" id="1387186"/>
    <lineage>
        <taxon>Bacteria</taxon>
        <taxon>Pseudomonadati</taxon>
        <taxon>Pseudomonadota</taxon>
        <taxon>Alphaproteobacteria</taxon>
        <taxon>Hyphomicrobiales</taxon>
        <taxon>Rhizobiaceae</taxon>
        <taxon>Rhizobium/Agrobacterium group</taxon>
        <taxon>Rhizobium</taxon>
    </lineage>
</organism>
<dbReference type="Proteomes" id="UP000316801">
    <property type="component" value="Unassembled WGS sequence"/>
</dbReference>
<keyword evidence="2" id="KW-1185">Reference proteome</keyword>
<evidence type="ECO:0000313" key="1">
    <source>
        <dbReference type="EMBL" id="TRL31843.1"/>
    </source>
</evidence>
<dbReference type="RefSeq" id="WP_143127783.1">
    <property type="nucleotide sequence ID" value="NZ_VJMG01000089.1"/>
</dbReference>
<comment type="caution">
    <text evidence="1">The sequence shown here is derived from an EMBL/GenBank/DDBJ whole genome shotgun (WGS) entry which is preliminary data.</text>
</comment>
<reference evidence="1 2" key="1">
    <citation type="submission" date="2019-07" db="EMBL/GenBank/DDBJ databases">
        <title>Ln-dependent methylotrophs.</title>
        <authorList>
            <person name="Tani A."/>
        </authorList>
    </citation>
    <scope>NUCLEOTIDE SEQUENCE [LARGE SCALE GENOMIC DNA]</scope>
    <source>
        <strain evidence="1 2">SM12</strain>
    </source>
</reference>
<protein>
    <submittedName>
        <fullName evidence="1">Uncharacterized protein</fullName>
    </submittedName>
</protein>
<name>A0A549SQE1_9HYPH</name>
<dbReference type="EMBL" id="VJMG01000089">
    <property type="protein sequence ID" value="TRL31843.1"/>
    <property type="molecule type" value="Genomic_DNA"/>
</dbReference>
<evidence type="ECO:0000313" key="2">
    <source>
        <dbReference type="Proteomes" id="UP000316801"/>
    </source>
</evidence>
<accession>A0A549SQE1</accession>
<sequence length="90" mass="9995">MPTDKQPIDDIGATEKITRRVLKRSNYSTADLGAVAGPDHGGELAIIERIQTGMIMSEIYPISKRRKAHSDKVALRRWENEGGSMDEGEQ</sequence>